<evidence type="ECO:0000256" key="5">
    <source>
        <dbReference type="ARBA" id="ARBA00023163"/>
    </source>
</evidence>
<evidence type="ECO:0000313" key="9">
    <source>
        <dbReference type="EMBL" id="SDF11425.1"/>
    </source>
</evidence>
<dbReference type="STRING" id="1123285.SAMN05660235_00510"/>
<dbReference type="GO" id="GO:0006355">
    <property type="term" value="P:regulation of DNA-templated transcription"/>
    <property type="evidence" value="ECO:0007669"/>
    <property type="project" value="UniProtKB-UniRule"/>
</dbReference>
<dbReference type="Gene3D" id="1.10.10.200">
    <property type="match status" value="1"/>
</dbReference>
<evidence type="ECO:0000256" key="3">
    <source>
        <dbReference type="ARBA" id="ARBA00023015"/>
    </source>
</evidence>
<keyword evidence="10" id="KW-1185">Reference proteome</keyword>
<comment type="similarity">
    <text evidence="1 6">Belongs to the TACO1 family.</text>
</comment>
<sequence length="247" mass="27132">MAGHSKWANIKHRKGKMDALRGKITTKLSREITVAVRLGGADPAGNMRLKLALQKAKENNIPKENIQRAIQKGLGAQEGGNYEEMTYEGYGPGGVAVMLDIMTDNRNRTAADIRHLFAKYGGNLGETGCVSWMFKKKGFFVVNASEAKVSEEDLMMLVLEAGAEDFRSEDGQYEIITAPEDFEAVQQALQAHNIATTTAEITMLPDTTVALSGDDAVKMMKLMDALEEHDDVQNVYANFDIPDEMLA</sequence>
<dbReference type="NCBIfam" id="NF001030">
    <property type="entry name" value="PRK00110.1"/>
    <property type="match status" value="1"/>
</dbReference>
<name>A0A1G7IFN2_9FIRM</name>
<feature type="domain" description="TACO1/YebC-like second and third" evidence="7">
    <location>
        <begin position="82"/>
        <end position="239"/>
    </location>
</feature>
<evidence type="ECO:0000256" key="6">
    <source>
        <dbReference type="HAMAP-Rule" id="MF_00693"/>
    </source>
</evidence>
<dbReference type="Proteomes" id="UP000243333">
    <property type="component" value="Unassembled WGS sequence"/>
</dbReference>
<keyword evidence="5 6" id="KW-0804">Transcription</keyword>
<dbReference type="NCBIfam" id="NF009044">
    <property type="entry name" value="PRK12378.1"/>
    <property type="match status" value="1"/>
</dbReference>
<evidence type="ECO:0000313" key="10">
    <source>
        <dbReference type="Proteomes" id="UP000243333"/>
    </source>
</evidence>
<evidence type="ECO:0000256" key="2">
    <source>
        <dbReference type="ARBA" id="ARBA00022490"/>
    </source>
</evidence>
<dbReference type="FunFam" id="3.30.70.980:FF:000002">
    <property type="entry name" value="Probable transcriptional regulatory protein YebC"/>
    <property type="match status" value="1"/>
</dbReference>
<dbReference type="HAMAP" id="MF_00693">
    <property type="entry name" value="Transcrip_reg_TACO1"/>
    <property type="match status" value="1"/>
</dbReference>
<dbReference type="InterPro" id="IPR026564">
    <property type="entry name" value="Transcrip_reg_TACO1-like_dom3"/>
</dbReference>
<dbReference type="PANTHER" id="PTHR12532:SF6">
    <property type="entry name" value="TRANSCRIPTIONAL REGULATORY PROTEIN YEBC-RELATED"/>
    <property type="match status" value="1"/>
</dbReference>
<accession>A0A1G7IFN2</accession>
<dbReference type="GO" id="GO:0005829">
    <property type="term" value="C:cytosol"/>
    <property type="evidence" value="ECO:0007669"/>
    <property type="project" value="TreeGrafter"/>
</dbReference>
<dbReference type="InterPro" id="IPR002876">
    <property type="entry name" value="Transcrip_reg_TACO1-like"/>
</dbReference>
<gene>
    <name evidence="9" type="ORF">SAMN05660235_00510</name>
</gene>
<keyword evidence="2 6" id="KW-0963">Cytoplasm</keyword>
<dbReference type="GO" id="GO:0003677">
    <property type="term" value="F:DNA binding"/>
    <property type="evidence" value="ECO:0007669"/>
    <property type="project" value="UniProtKB-UniRule"/>
</dbReference>
<proteinExistence type="inferred from homology"/>
<evidence type="ECO:0000256" key="4">
    <source>
        <dbReference type="ARBA" id="ARBA00023125"/>
    </source>
</evidence>
<feature type="domain" description="TACO1/YebC-like N-terminal" evidence="8">
    <location>
        <begin position="5"/>
        <end position="75"/>
    </location>
</feature>
<dbReference type="InterPro" id="IPR017856">
    <property type="entry name" value="Integrase-like_N"/>
</dbReference>
<dbReference type="FunFam" id="1.10.10.200:FF:000002">
    <property type="entry name" value="Probable transcriptional regulatory protein CLM62_37755"/>
    <property type="match status" value="1"/>
</dbReference>
<dbReference type="SUPFAM" id="SSF75625">
    <property type="entry name" value="YebC-like"/>
    <property type="match status" value="1"/>
</dbReference>
<keyword evidence="3 6" id="KW-0805">Transcription regulation</keyword>
<dbReference type="InterPro" id="IPR049083">
    <property type="entry name" value="TACO1_YebC_N"/>
</dbReference>
<comment type="subcellular location">
    <subcellularLocation>
        <location evidence="6">Cytoplasm</location>
    </subcellularLocation>
</comment>
<dbReference type="InterPro" id="IPR029072">
    <property type="entry name" value="YebC-like"/>
</dbReference>
<evidence type="ECO:0000259" key="8">
    <source>
        <dbReference type="Pfam" id="PF20772"/>
    </source>
</evidence>
<evidence type="ECO:0000259" key="7">
    <source>
        <dbReference type="Pfam" id="PF01709"/>
    </source>
</evidence>
<evidence type="ECO:0000256" key="1">
    <source>
        <dbReference type="ARBA" id="ARBA00008724"/>
    </source>
</evidence>
<dbReference type="Pfam" id="PF20772">
    <property type="entry name" value="TACO1_YebC_N"/>
    <property type="match status" value="1"/>
</dbReference>
<dbReference type="Gene3D" id="3.30.70.980">
    <property type="match status" value="2"/>
</dbReference>
<dbReference type="PANTHER" id="PTHR12532">
    <property type="entry name" value="TRANSLATIONAL ACTIVATOR OF CYTOCHROME C OXIDASE 1"/>
    <property type="match status" value="1"/>
</dbReference>
<dbReference type="NCBIfam" id="TIGR01033">
    <property type="entry name" value="YebC/PmpR family DNA-binding transcriptional regulator"/>
    <property type="match status" value="1"/>
</dbReference>
<organism evidence="9 10">
    <name type="scientific">Sporolituus thermophilus DSM 23256</name>
    <dbReference type="NCBI Taxonomy" id="1123285"/>
    <lineage>
        <taxon>Bacteria</taxon>
        <taxon>Bacillati</taxon>
        <taxon>Bacillota</taxon>
        <taxon>Negativicutes</taxon>
        <taxon>Selenomonadales</taxon>
        <taxon>Sporomusaceae</taxon>
        <taxon>Sporolituus</taxon>
    </lineage>
</organism>
<dbReference type="OrthoDB" id="9781053at2"/>
<dbReference type="AlphaFoldDB" id="A0A1G7IFN2"/>
<dbReference type="RefSeq" id="WP_093687790.1">
    <property type="nucleotide sequence ID" value="NZ_FNBU01000002.1"/>
</dbReference>
<keyword evidence="4 6" id="KW-0238">DNA-binding</keyword>
<dbReference type="Pfam" id="PF01709">
    <property type="entry name" value="Transcrip_reg"/>
    <property type="match status" value="1"/>
</dbReference>
<dbReference type="EMBL" id="FNBU01000002">
    <property type="protein sequence ID" value="SDF11425.1"/>
    <property type="molecule type" value="Genomic_DNA"/>
</dbReference>
<protein>
    <recommendedName>
        <fullName evidence="6">Probable transcriptional regulatory protein SAMN05660235_00510</fullName>
    </recommendedName>
</protein>
<dbReference type="InterPro" id="IPR048300">
    <property type="entry name" value="TACO1_YebC-like_2nd/3rd_dom"/>
</dbReference>
<reference evidence="10" key="1">
    <citation type="submission" date="2016-10" db="EMBL/GenBank/DDBJ databases">
        <authorList>
            <person name="Varghese N."/>
            <person name="Submissions S."/>
        </authorList>
    </citation>
    <scope>NUCLEOTIDE SEQUENCE [LARGE SCALE GENOMIC DNA]</scope>
    <source>
        <strain evidence="10">DSM 23256</strain>
    </source>
</reference>